<dbReference type="KEGG" id="bana:BARAN1_1130"/>
<feature type="compositionally biased region" description="Basic and acidic residues" evidence="1">
    <location>
        <begin position="59"/>
        <end position="68"/>
    </location>
</feature>
<reference evidence="3" key="1">
    <citation type="submission" date="2018-05" db="EMBL/GenBank/DDBJ databases">
        <authorList>
            <person name="Hao L."/>
        </authorList>
    </citation>
    <scope>NUCLEOTIDE SEQUENCE [LARGE SCALE GENOMIC DNA]</scope>
</reference>
<keyword evidence="3" id="KW-1185">Reference proteome</keyword>
<evidence type="ECO:0000256" key="1">
    <source>
        <dbReference type="SAM" id="MobiDB-lite"/>
    </source>
</evidence>
<accession>A0A2X3MMH2</accession>
<proteinExistence type="predicted"/>
<organism evidence="2 3">
    <name type="scientific">Candidatus Bipolaricaulis anaerobius</name>
    <dbReference type="NCBI Taxonomy" id="2026885"/>
    <lineage>
        <taxon>Bacteria</taxon>
        <taxon>Candidatus Bipolaricaulota</taxon>
        <taxon>Candidatus Bipolaricaulia</taxon>
        <taxon>Candidatus Bipolaricaulales</taxon>
        <taxon>Candidatus Bipolaricaulaceae</taxon>
        <taxon>Candidatus Bipolaricaulis</taxon>
    </lineage>
</organism>
<gene>
    <name evidence="2" type="ORF">BARAN1_1130</name>
</gene>
<feature type="region of interest" description="Disordered" evidence="1">
    <location>
        <begin position="49"/>
        <end position="71"/>
    </location>
</feature>
<protein>
    <submittedName>
        <fullName evidence="2">Uncharacterized protein</fullName>
    </submittedName>
</protein>
<evidence type="ECO:0000313" key="3">
    <source>
        <dbReference type="Proteomes" id="UP000249818"/>
    </source>
</evidence>
<sequence length="103" mass="11825">MKEHAAEVRDASCAVYARDINSPWFNRYSQQREHGGQDTWTYRVTHVENPQPSHLSPVRTHDDRRGGDRSMPCTIWESRCGPGLWRWSQRGTGSPKSGRRMGG</sequence>
<dbReference type="EMBL" id="LS483254">
    <property type="protein sequence ID" value="SQD93154.1"/>
    <property type="molecule type" value="Genomic_DNA"/>
</dbReference>
<dbReference type="AlphaFoldDB" id="A0A2X3MMH2"/>
<name>A0A2X3MMH2_9BACT</name>
<evidence type="ECO:0000313" key="2">
    <source>
        <dbReference type="EMBL" id="SQD93154.1"/>
    </source>
</evidence>
<dbReference type="Proteomes" id="UP000249818">
    <property type="component" value="Chromosome BARAN1"/>
</dbReference>